<dbReference type="Gramene" id="AET4Gv20179500.14">
    <property type="protein sequence ID" value="AET4Gv20179500.14"/>
    <property type="gene ID" value="AET4Gv20179500"/>
</dbReference>
<name>A0A453HFQ1_AEGTS</name>
<reference evidence="1" key="4">
    <citation type="submission" date="2019-03" db="UniProtKB">
        <authorList>
            <consortium name="EnsemblPlants"/>
        </authorList>
    </citation>
    <scope>IDENTIFICATION</scope>
</reference>
<dbReference type="Proteomes" id="UP000015105">
    <property type="component" value="Chromosome 4D"/>
</dbReference>
<reference evidence="1" key="5">
    <citation type="journal article" date="2021" name="G3 (Bethesda)">
        <title>Aegilops tauschii genome assembly Aet v5.0 features greater sequence contiguity and improved annotation.</title>
        <authorList>
            <person name="Wang L."/>
            <person name="Zhu T."/>
            <person name="Rodriguez J.C."/>
            <person name="Deal K.R."/>
            <person name="Dubcovsky J."/>
            <person name="McGuire P.E."/>
            <person name="Lux T."/>
            <person name="Spannagl M."/>
            <person name="Mayer K.F.X."/>
            <person name="Baldrich P."/>
            <person name="Meyers B.C."/>
            <person name="Huo N."/>
            <person name="Gu Y.Q."/>
            <person name="Zhou H."/>
            <person name="Devos K.M."/>
            <person name="Bennetzen J.L."/>
            <person name="Unver T."/>
            <person name="Budak H."/>
            <person name="Gulick P.J."/>
            <person name="Galiba G."/>
            <person name="Kalapos B."/>
            <person name="Nelson D.R."/>
            <person name="Li P."/>
            <person name="You F.M."/>
            <person name="Luo M.C."/>
            <person name="Dvorak J."/>
        </authorList>
    </citation>
    <scope>NUCLEOTIDE SEQUENCE [LARGE SCALE GENOMIC DNA]</scope>
    <source>
        <strain evidence="1">cv. AL8/78</strain>
    </source>
</reference>
<accession>A0A453HFQ1</accession>
<reference evidence="2" key="1">
    <citation type="journal article" date="2014" name="Science">
        <title>Ancient hybridizations among the ancestral genomes of bread wheat.</title>
        <authorList>
            <consortium name="International Wheat Genome Sequencing Consortium,"/>
            <person name="Marcussen T."/>
            <person name="Sandve S.R."/>
            <person name="Heier L."/>
            <person name="Spannagl M."/>
            <person name="Pfeifer M."/>
            <person name="Jakobsen K.S."/>
            <person name="Wulff B.B."/>
            <person name="Steuernagel B."/>
            <person name="Mayer K.F."/>
            <person name="Olsen O.A."/>
        </authorList>
    </citation>
    <scope>NUCLEOTIDE SEQUENCE [LARGE SCALE GENOMIC DNA]</scope>
    <source>
        <strain evidence="2">cv. AL8/78</strain>
    </source>
</reference>
<reference evidence="2" key="2">
    <citation type="journal article" date="2017" name="Nat. Plants">
        <title>The Aegilops tauschii genome reveals multiple impacts of transposons.</title>
        <authorList>
            <person name="Zhao G."/>
            <person name="Zou C."/>
            <person name="Li K."/>
            <person name="Wang K."/>
            <person name="Li T."/>
            <person name="Gao L."/>
            <person name="Zhang X."/>
            <person name="Wang H."/>
            <person name="Yang Z."/>
            <person name="Liu X."/>
            <person name="Jiang W."/>
            <person name="Mao L."/>
            <person name="Kong X."/>
            <person name="Jiao Y."/>
            <person name="Jia J."/>
        </authorList>
    </citation>
    <scope>NUCLEOTIDE SEQUENCE [LARGE SCALE GENOMIC DNA]</scope>
    <source>
        <strain evidence="2">cv. AL8/78</strain>
    </source>
</reference>
<reference evidence="1" key="3">
    <citation type="journal article" date="2017" name="Nature">
        <title>Genome sequence of the progenitor of the wheat D genome Aegilops tauschii.</title>
        <authorList>
            <person name="Luo M.C."/>
            <person name="Gu Y.Q."/>
            <person name="Puiu D."/>
            <person name="Wang H."/>
            <person name="Twardziok S.O."/>
            <person name="Deal K.R."/>
            <person name="Huo N."/>
            <person name="Zhu T."/>
            <person name="Wang L."/>
            <person name="Wang Y."/>
            <person name="McGuire P.E."/>
            <person name="Liu S."/>
            <person name="Long H."/>
            <person name="Ramasamy R.K."/>
            <person name="Rodriguez J.C."/>
            <person name="Van S.L."/>
            <person name="Yuan L."/>
            <person name="Wang Z."/>
            <person name="Xia Z."/>
            <person name="Xiao L."/>
            <person name="Anderson O.D."/>
            <person name="Ouyang S."/>
            <person name="Liang Y."/>
            <person name="Zimin A.V."/>
            <person name="Pertea G."/>
            <person name="Qi P."/>
            <person name="Bennetzen J.L."/>
            <person name="Dai X."/>
            <person name="Dawson M.W."/>
            <person name="Muller H.G."/>
            <person name="Kugler K."/>
            <person name="Rivarola-Duarte L."/>
            <person name="Spannagl M."/>
            <person name="Mayer K.F.X."/>
            <person name="Lu F.H."/>
            <person name="Bevan M.W."/>
            <person name="Leroy P."/>
            <person name="Li P."/>
            <person name="You F.M."/>
            <person name="Sun Q."/>
            <person name="Liu Z."/>
            <person name="Lyons E."/>
            <person name="Wicker T."/>
            <person name="Salzberg S.L."/>
            <person name="Devos K.M."/>
            <person name="Dvorak J."/>
        </authorList>
    </citation>
    <scope>NUCLEOTIDE SEQUENCE [LARGE SCALE GENOMIC DNA]</scope>
    <source>
        <strain evidence="1">cv. AL8/78</strain>
    </source>
</reference>
<keyword evidence="2" id="KW-1185">Reference proteome</keyword>
<evidence type="ECO:0000313" key="2">
    <source>
        <dbReference type="Proteomes" id="UP000015105"/>
    </source>
</evidence>
<dbReference type="EnsemblPlants" id="AET4Gv20179500.13">
    <property type="protein sequence ID" value="AET4Gv20179500.13"/>
    <property type="gene ID" value="AET4Gv20179500"/>
</dbReference>
<dbReference type="Gramene" id="AET4Gv20179500.13">
    <property type="protein sequence ID" value="AET4Gv20179500.13"/>
    <property type="gene ID" value="AET4Gv20179500"/>
</dbReference>
<evidence type="ECO:0000313" key="1">
    <source>
        <dbReference type="EnsemblPlants" id="AET4Gv20179500.14"/>
    </source>
</evidence>
<dbReference type="AlphaFoldDB" id="A0A453HFQ1"/>
<proteinExistence type="predicted"/>
<sequence>MANPQIHKHETQKKFRYRNVRYEAPFYNSHEGNQQWSTSRSHPGACWLAPSMVATLGSILGSTLIEASLFSNGLGTQQQSTKG</sequence>
<protein>
    <submittedName>
        <fullName evidence="1">Uncharacterized protein</fullName>
    </submittedName>
</protein>
<dbReference type="EnsemblPlants" id="AET4Gv20179500.14">
    <property type="protein sequence ID" value="AET4Gv20179500.14"/>
    <property type="gene ID" value="AET4Gv20179500"/>
</dbReference>
<organism evidence="1 2">
    <name type="scientific">Aegilops tauschii subsp. strangulata</name>
    <name type="common">Goatgrass</name>
    <dbReference type="NCBI Taxonomy" id="200361"/>
    <lineage>
        <taxon>Eukaryota</taxon>
        <taxon>Viridiplantae</taxon>
        <taxon>Streptophyta</taxon>
        <taxon>Embryophyta</taxon>
        <taxon>Tracheophyta</taxon>
        <taxon>Spermatophyta</taxon>
        <taxon>Magnoliopsida</taxon>
        <taxon>Liliopsida</taxon>
        <taxon>Poales</taxon>
        <taxon>Poaceae</taxon>
        <taxon>BOP clade</taxon>
        <taxon>Pooideae</taxon>
        <taxon>Triticodae</taxon>
        <taxon>Triticeae</taxon>
        <taxon>Triticinae</taxon>
        <taxon>Aegilops</taxon>
    </lineage>
</organism>